<dbReference type="InterPro" id="IPR050228">
    <property type="entry name" value="Carboxylesterase_BioH"/>
</dbReference>
<evidence type="ECO:0000313" key="2">
    <source>
        <dbReference type="EMBL" id="OAN45540.1"/>
    </source>
</evidence>
<name>A0A178M9U9_9CHLR</name>
<dbReference type="STRING" id="1707952.A6A03_14345"/>
<dbReference type="AlphaFoldDB" id="A0A178M9U9"/>
<reference evidence="2 3" key="1">
    <citation type="submission" date="2016-04" db="EMBL/GenBank/DDBJ databases">
        <title>Chloroflexus islandicus sp. nov., a thermophilic filamentous anoxygenic phototrophic bacterium from geyser Strokkur (Iceland).</title>
        <authorList>
            <person name="Gaisin V.A."/>
            <person name="Kalashnikov A.M."/>
            <person name="Sukhacheva M.V."/>
            <person name="Grouzdev D.S."/>
            <person name="Ivanov T.M."/>
            <person name="Kuznetsov B."/>
            <person name="Gorlenko V.M."/>
        </authorList>
    </citation>
    <scope>NUCLEOTIDE SEQUENCE [LARGE SCALE GENOMIC DNA]</scope>
    <source>
        <strain evidence="3">isl-2</strain>
    </source>
</reference>
<dbReference type="Pfam" id="PF00561">
    <property type="entry name" value="Abhydrolase_1"/>
    <property type="match status" value="1"/>
</dbReference>
<dbReference type="OrthoDB" id="151598at2"/>
<dbReference type="InterPro" id="IPR000073">
    <property type="entry name" value="AB_hydrolase_1"/>
</dbReference>
<evidence type="ECO:0000313" key="3">
    <source>
        <dbReference type="Proteomes" id="UP000078287"/>
    </source>
</evidence>
<dbReference type="PANTHER" id="PTHR43194">
    <property type="entry name" value="HYDROLASE ALPHA/BETA FOLD FAMILY"/>
    <property type="match status" value="1"/>
</dbReference>
<dbReference type="Proteomes" id="UP000078287">
    <property type="component" value="Unassembled WGS sequence"/>
</dbReference>
<comment type="caution">
    <text evidence="2">The sequence shown here is derived from an EMBL/GenBank/DDBJ whole genome shotgun (WGS) entry which is preliminary data.</text>
</comment>
<keyword evidence="3" id="KW-1185">Reference proteome</keyword>
<keyword evidence="2" id="KW-0378">Hydrolase</keyword>
<dbReference type="InterPro" id="IPR029058">
    <property type="entry name" value="AB_hydrolase_fold"/>
</dbReference>
<protein>
    <submittedName>
        <fullName evidence="2">Alpha/beta hydrolase</fullName>
    </submittedName>
</protein>
<feature type="domain" description="AB hydrolase-1" evidence="1">
    <location>
        <begin position="21"/>
        <end position="122"/>
    </location>
</feature>
<dbReference type="PRINTS" id="PR00111">
    <property type="entry name" value="ABHYDROLASE"/>
</dbReference>
<accession>A0A178M9U9</accession>
<dbReference type="GO" id="GO:0016787">
    <property type="term" value="F:hydrolase activity"/>
    <property type="evidence" value="ECO:0007669"/>
    <property type="project" value="UniProtKB-KW"/>
</dbReference>
<sequence length="278" mass="31677">MSVIHLDNRLAHYEVFGRGQPIIFLHSWMGSWRYWVPIMDIASERNRAYAFDFWGFGESDRRGDQFTVTTYVEMLIQFMDRLGIARATLVGHGMGGMVAIIAAHQHPDRFNRLLTVATPLHGQVLAQHIKPGTLSRLLGMNTTQNGWARMVRSLQVADAEIQQEIEEDTASLSEKVLNQVHESLLETDLRPRIISLQTPLLAVYGGKDPIVNPAHAAFLNELAERPIQLLVLPKASHFPFLEQANTFGRLLLDFLVSQGTAIEIKEEWRRRVNQREYL</sequence>
<proteinExistence type="predicted"/>
<dbReference type="Gene3D" id="3.40.50.1820">
    <property type="entry name" value="alpha/beta hydrolase"/>
    <property type="match status" value="1"/>
</dbReference>
<gene>
    <name evidence="2" type="ORF">A6A03_14345</name>
</gene>
<evidence type="ECO:0000259" key="1">
    <source>
        <dbReference type="Pfam" id="PF00561"/>
    </source>
</evidence>
<dbReference type="PANTHER" id="PTHR43194:SF5">
    <property type="entry name" value="PIMELOYL-[ACYL-CARRIER PROTEIN] METHYL ESTER ESTERASE"/>
    <property type="match status" value="1"/>
</dbReference>
<dbReference type="SUPFAM" id="SSF53474">
    <property type="entry name" value="alpha/beta-Hydrolases"/>
    <property type="match status" value="1"/>
</dbReference>
<dbReference type="EMBL" id="LWQS01000053">
    <property type="protein sequence ID" value="OAN45540.1"/>
    <property type="molecule type" value="Genomic_DNA"/>
</dbReference>
<dbReference type="RefSeq" id="WP_066787431.1">
    <property type="nucleotide sequence ID" value="NZ_LWQS01000053.1"/>
</dbReference>
<organism evidence="2 3">
    <name type="scientific">Chloroflexus islandicus</name>
    <dbReference type="NCBI Taxonomy" id="1707952"/>
    <lineage>
        <taxon>Bacteria</taxon>
        <taxon>Bacillati</taxon>
        <taxon>Chloroflexota</taxon>
        <taxon>Chloroflexia</taxon>
        <taxon>Chloroflexales</taxon>
        <taxon>Chloroflexineae</taxon>
        <taxon>Chloroflexaceae</taxon>
        <taxon>Chloroflexus</taxon>
    </lineage>
</organism>